<reference evidence="2" key="1">
    <citation type="submission" date="2018-05" db="EMBL/GenBank/DDBJ databases">
        <authorList>
            <person name="Lanie J.A."/>
            <person name="Ng W.-L."/>
            <person name="Kazmierczak K.M."/>
            <person name="Andrzejewski T.M."/>
            <person name="Davidsen T.M."/>
            <person name="Wayne K.J."/>
            <person name="Tettelin H."/>
            <person name="Glass J.I."/>
            <person name="Rusch D."/>
            <person name="Podicherti R."/>
            <person name="Tsui H.-C.T."/>
            <person name="Winkler M.E."/>
        </authorList>
    </citation>
    <scope>NUCLEOTIDE SEQUENCE</scope>
</reference>
<protein>
    <submittedName>
        <fullName evidence="2">Uncharacterized protein</fullName>
    </submittedName>
</protein>
<evidence type="ECO:0000256" key="1">
    <source>
        <dbReference type="SAM" id="MobiDB-lite"/>
    </source>
</evidence>
<feature type="compositionally biased region" description="Basic and acidic residues" evidence="1">
    <location>
        <begin position="47"/>
        <end position="67"/>
    </location>
</feature>
<feature type="non-terminal residue" evidence="2">
    <location>
        <position position="78"/>
    </location>
</feature>
<dbReference type="AlphaFoldDB" id="A0A381W507"/>
<gene>
    <name evidence="2" type="ORF">METZ01_LOCUS99847</name>
</gene>
<name>A0A381W507_9ZZZZ</name>
<organism evidence="2">
    <name type="scientific">marine metagenome</name>
    <dbReference type="NCBI Taxonomy" id="408172"/>
    <lineage>
        <taxon>unclassified sequences</taxon>
        <taxon>metagenomes</taxon>
        <taxon>ecological metagenomes</taxon>
    </lineage>
</organism>
<evidence type="ECO:0000313" key="2">
    <source>
        <dbReference type="EMBL" id="SVA46993.1"/>
    </source>
</evidence>
<dbReference type="EMBL" id="UINC01010573">
    <property type="protein sequence ID" value="SVA46993.1"/>
    <property type="molecule type" value="Genomic_DNA"/>
</dbReference>
<feature type="region of interest" description="Disordered" evidence="1">
    <location>
        <begin position="47"/>
        <end position="78"/>
    </location>
</feature>
<sequence>MGLHELGVSKHVVKHWDIVDGDSFDVHRAPHLLCGTGNQDCDRHDTCEDPPRTGRGKGFEKVYDWSERGNGSPPEVSR</sequence>
<proteinExistence type="predicted"/>
<accession>A0A381W507</accession>